<feature type="domain" description="Gcp-like" evidence="1">
    <location>
        <begin position="34"/>
        <end position="220"/>
    </location>
</feature>
<dbReference type="PANTHER" id="PTHR11735:SF11">
    <property type="entry name" value="TRNA THREONYLCARBAMOYLADENOSINE BIOSYNTHESIS PROTEIN TSAB"/>
    <property type="match status" value="1"/>
</dbReference>
<dbReference type="CDD" id="cd24032">
    <property type="entry name" value="ASKHA_NBD_TsaB"/>
    <property type="match status" value="1"/>
</dbReference>
<dbReference type="AlphaFoldDB" id="A0A2J0KXT9"/>
<dbReference type="InterPro" id="IPR043129">
    <property type="entry name" value="ATPase_NBD"/>
</dbReference>
<dbReference type="PANTHER" id="PTHR11735">
    <property type="entry name" value="TRNA N6-ADENOSINE THREONYLCARBAMOYLTRANSFERASE"/>
    <property type="match status" value="1"/>
</dbReference>
<gene>
    <name evidence="2" type="primary">tsaB</name>
    <name evidence="2" type="ORF">COS99_01815</name>
</gene>
<accession>A0A2J0KXT9</accession>
<dbReference type="EMBL" id="PEWV01000018">
    <property type="protein sequence ID" value="PIU42114.1"/>
    <property type="molecule type" value="Genomic_DNA"/>
</dbReference>
<dbReference type="GO" id="GO:0005829">
    <property type="term" value="C:cytosol"/>
    <property type="evidence" value="ECO:0007669"/>
    <property type="project" value="TreeGrafter"/>
</dbReference>
<dbReference type="Pfam" id="PF00814">
    <property type="entry name" value="TsaD"/>
    <property type="match status" value="1"/>
</dbReference>
<dbReference type="GO" id="GO:0016740">
    <property type="term" value="F:transferase activity"/>
    <property type="evidence" value="ECO:0007669"/>
    <property type="project" value="UniProtKB-KW"/>
</dbReference>
<dbReference type="NCBIfam" id="TIGR03725">
    <property type="entry name" value="T6A_YeaZ"/>
    <property type="match status" value="1"/>
</dbReference>
<dbReference type="SUPFAM" id="SSF53067">
    <property type="entry name" value="Actin-like ATPase domain"/>
    <property type="match status" value="2"/>
</dbReference>
<sequence>MKVLGIDTSTESLGIAIAEDGKLLIGCDKIFGLRHSQDLIPTIKELLKSVSLTIDNIDGFAVAIGPGSFTGLRVGVTTAKALAIVKNKPVVGVPTLDVIAHNAYYYPGTICPIIDAKKGMLYAALYERKAKGLVRKSKYLLLTVEELLKKINKHTLFIGNGIIFYGKIIEKIKKEKAVLAPKRLWLPRSENVAMLGWEELKKGKTDNSFDIIPLYLHSRECNIGK</sequence>
<name>A0A2J0KXT9_9BACT</name>
<comment type="caution">
    <text evidence="2">The sequence shown here is derived from an EMBL/GenBank/DDBJ whole genome shotgun (WGS) entry which is preliminary data.</text>
</comment>
<organism evidence="2 3">
    <name type="scientific">Candidatus Aquitaenariimonas noxiae</name>
    <dbReference type="NCBI Taxonomy" id="1974741"/>
    <lineage>
        <taxon>Bacteria</taxon>
        <taxon>Pseudomonadati</taxon>
        <taxon>Candidatus Omnitrophota</taxon>
        <taxon>Candidatus Aquitaenariimonas</taxon>
    </lineage>
</organism>
<evidence type="ECO:0000313" key="2">
    <source>
        <dbReference type="EMBL" id="PIU42114.1"/>
    </source>
</evidence>
<keyword evidence="2" id="KW-0808">Transferase</keyword>
<proteinExistence type="predicted"/>
<dbReference type="InterPro" id="IPR000905">
    <property type="entry name" value="Gcp-like_dom"/>
</dbReference>
<reference evidence="2 3" key="1">
    <citation type="submission" date="2017-09" db="EMBL/GenBank/DDBJ databases">
        <title>Depth-based differentiation of microbial function through sediment-hosted aquifers and enrichment of novel symbionts in the deep terrestrial subsurface.</title>
        <authorList>
            <person name="Probst A.J."/>
            <person name="Ladd B."/>
            <person name="Jarett J.K."/>
            <person name="Geller-Mcgrath D.E."/>
            <person name="Sieber C.M."/>
            <person name="Emerson J.B."/>
            <person name="Anantharaman K."/>
            <person name="Thomas B.C."/>
            <person name="Malmstrom R."/>
            <person name="Stieglmeier M."/>
            <person name="Klingl A."/>
            <person name="Woyke T."/>
            <person name="Ryan C.M."/>
            <person name="Banfield J.F."/>
        </authorList>
    </citation>
    <scope>NUCLEOTIDE SEQUENCE [LARGE SCALE GENOMIC DNA]</scope>
    <source>
        <strain evidence="2">CG07_land_8_20_14_0_80_42_15</strain>
    </source>
</reference>
<protein>
    <submittedName>
        <fullName evidence="2">tRNA (Adenosine(37)-N6)-threonylcarbamoyltransferase complex dimerization subunit type 1 TsaB</fullName>
    </submittedName>
</protein>
<dbReference type="InterPro" id="IPR022496">
    <property type="entry name" value="T6A_TsaB"/>
</dbReference>
<dbReference type="GO" id="GO:0002949">
    <property type="term" value="P:tRNA threonylcarbamoyladenosine modification"/>
    <property type="evidence" value="ECO:0007669"/>
    <property type="project" value="InterPro"/>
</dbReference>
<dbReference type="Gene3D" id="3.30.420.40">
    <property type="match status" value="2"/>
</dbReference>
<evidence type="ECO:0000259" key="1">
    <source>
        <dbReference type="Pfam" id="PF00814"/>
    </source>
</evidence>
<dbReference type="Proteomes" id="UP000230052">
    <property type="component" value="Unassembled WGS sequence"/>
</dbReference>
<evidence type="ECO:0000313" key="3">
    <source>
        <dbReference type="Proteomes" id="UP000230052"/>
    </source>
</evidence>